<proteinExistence type="predicted"/>
<dbReference type="KEGG" id="nml:Namu_2851"/>
<feature type="region of interest" description="Disordered" evidence="1">
    <location>
        <begin position="388"/>
        <end position="420"/>
    </location>
</feature>
<dbReference type="STRING" id="479431.Namu_2851"/>
<dbReference type="InParanoid" id="C8X9N7"/>
<keyword evidence="4" id="KW-1185">Reference proteome</keyword>
<dbReference type="eggNOG" id="COG1403">
    <property type="taxonomic scope" value="Bacteria"/>
</dbReference>
<evidence type="ECO:0000259" key="2">
    <source>
        <dbReference type="Pfam" id="PF02720"/>
    </source>
</evidence>
<protein>
    <recommendedName>
        <fullName evidence="2">DUF222 domain-containing protein</fullName>
    </recommendedName>
</protein>
<gene>
    <name evidence="3" type="ordered locus">Namu_2851</name>
</gene>
<dbReference type="HOGENOM" id="CLU_021786_0_1_11"/>
<dbReference type="AlphaFoldDB" id="C8X9N7"/>
<dbReference type="Proteomes" id="UP000002218">
    <property type="component" value="Chromosome"/>
</dbReference>
<evidence type="ECO:0000313" key="3">
    <source>
        <dbReference type="EMBL" id="ACV79195.1"/>
    </source>
</evidence>
<accession>C8X9N7</accession>
<reference evidence="4" key="1">
    <citation type="submission" date="2009-09" db="EMBL/GenBank/DDBJ databases">
        <title>The complete genome of Nakamurella multipartita DSM 44233.</title>
        <authorList>
            <consortium name="US DOE Joint Genome Institute (JGI-PGF)"/>
            <person name="Lucas S."/>
            <person name="Copeland A."/>
            <person name="Lapidus A."/>
            <person name="Glavina del Rio T."/>
            <person name="Dalin E."/>
            <person name="Tice H."/>
            <person name="Bruce D."/>
            <person name="Goodwin L."/>
            <person name="Pitluck S."/>
            <person name="Kyrpides N."/>
            <person name="Mavromatis K."/>
            <person name="Ivanova N."/>
            <person name="Ovchinnikova G."/>
            <person name="Sims D."/>
            <person name="Meincke L."/>
            <person name="Brettin T."/>
            <person name="Detter J.C."/>
            <person name="Han C."/>
            <person name="Larimer F."/>
            <person name="Land M."/>
            <person name="Hauser L."/>
            <person name="Markowitz V."/>
            <person name="Cheng J.-F."/>
            <person name="Hugenholtz P."/>
            <person name="Woyke T."/>
            <person name="Wu D."/>
            <person name="Klenk H.-P."/>
            <person name="Eisen J.A."/>
        </authorList>
    </citation>
    <scope>NUCLEOTIDE SEQUENCE [LARGE SCALE GENOMIC DNA]</scope>
    <source>
        <strain evidence="4">ATCC 700099 / DSM 44233 / CIP 104796 / JCM 9543 / NBRC 105858 / Y-104</strain>
    </source>
</reference>
<sequence length="437" mass="47868">MSNPDRWTELLAELAALDITVSDEGLIDHLTGLERAKSAVAAAQARVTDAFATSQRAKLTAAGTNSADARRSVGAQVALARRDSPHRGSRHVGLAATLVHEMPGVLRALERGDTSEWRVTVVARETAHLSKEQRAEIDAAIADQLRGWGDARTEREVKAWAQRLDPHDATERAIKAVNDRRVSIRPAPDCMTYVTALLPVKDGCAVYGALHRHAMARAVDPDEHRGKGQIMADEFARRILTPGEGEPQDPGIELHLVMTDRTLADADNEPAQLVGYGPIPAPLARDLVRADEKTRVWVRRLYTNTAGDLISTDARRRDFPHVARSFLTARDQLCRTPWCGAPIRHTDHALAVAKGGQTALNNGNGRCARCNLTKDVIGWATLVEDGTITTTTPTGHRHASRPPSPPTSVPWAKRPAPRRPKIQIDLFWPAELARSRR</sequence>
<dbReference type="OrthoDB" id="5241234at2"/>
<dbReference type="RefSeq" id="WP_015748074.1">
    <property type="nucleotide sequence ID" value="NC_013235.1"/>
</dbReference>
<dbReference type="InterPro" id="IPR003870">
    <property type="entry name" value="DUF222"/>
</dbReference>
<name>C8X9N7_NAKMY</name>
<dbReference type="EMBL" id="CP001737">
    <property type="protein sequence ID" value="ACV79195.1"/>
    <property type="molecule type" value="Genomic_DNA"/>
</dbReference>
<feature type="domain" description="DUF222" evidence="2">
    <location>
        <begin position="39"/>
        <end position="301"/>
    </location>
</feature>
<reference evidence="3 4" key="2">
    <citation type="journal article" date="2010" name="Stand. Genomic Sci.">
        <title>Complete genome sequence of Nakamurella multipartita type strain (Y-104).</title>
        <authorList>
            <person name="Tice H."/>
            <person name="Mayilraj S."/>
            <person name="Sims D."/>
            <person name="Lapidus A."/>
            <person name="Nolan M."/>
            <person name="Lucas S."/>
            <person name="Glavina Del Rio T."/>
            <person name="Copeland A."/>
            <person name="Cheng J.F."/>
            <person name="Meincke L."/>
            <person name="Bruce D."/>
            <person name="Goodwin L."/>
            <person name="Pitluck S."/>
            <person name="Ivanova N."/>
            <person name="Mavromatis K."/>
            <person name="Ovchinnikova G."/>
            <person name="Pati A."/>
            <person name="Chen A."/>
            <person name="Palaniappan K."/>
            <person name="Land M."/>
            <person name="Hauser L."/>
            <person name="Chang Y.J."/>
            <person name="Jeffries C.D."/>
            <person name="Detter J.C."/>
            <person name="Brettin T."/>
            <person name="Rohde M."/>
            <person name="Goker M."/>
            <person name="Bristow J."/>
            <person name="Eisen J.A."/>
            <person name="Markowitz V."/>
            <person name="Hugenholtz P."/>
            <person name="Kyrpides N.C."/>
            <person name="Klenk H.P."/>
            <person name="Chen F."/>
        </authorList>
    </citation>
    <scope>NUCLEOTIDE SEQUENCE [LARGE SCALE GENOMIC DNA]</scope>
    <source>
        <strain evidence="4">ATCC 700099 / DSM 44233 / CIP 104796 / JCM 9543 / NBRC 105858 / Y-104</strain>
    </source>
</reference>
<organism evidence="3 4">
    <name type="scientific">Nakamurella multipartita (strain ATCC 700099 / DSM 44233 / CIP 104796 / JCM 9543 / NBRC 105858 / Y-104)</name>
    <name type="common">Microsphaera multipartita</name>
    <dbReference type="NCBI Taxonomy" id="479431"/>
    <lineage>
        <taxon>Bacteria</taxon>
        <taxon>Bacillati</taxon>
        <taxon>Actinomycetota</taxon>
        <taxon>Actinomycetes</taxon>
        <taxon>Nakamurellales</taxon>
        <taxon>Nakamurellaceae</taxon>
        <taxon>Nakamurella</taxon>
    </lineage>
</organism>
<evidence type="ECO:0000313" key="4">
    <source>
        <dbReference type="Proteomes" id="UP000002218"/>
    </source>
</evidence>
<evidence type="ECO:0000256" key="1">
    <source>
        <dbReference type="SAM" id="MobiDB-lite"/>
    </source>
</evidence>
<dbReference type="Pfam" id="PF02720">
    <property type="entry name" value="DUF222"/>
    <property type="match status" value="1"/>
</dbReference>